<dbReference type="Pfam" id="PF00005">
    <property type="entry name" value="ABC_tran"/>
    <property type="match status" value="1"/>
</dbReference>
<feature type="compositionally biased region" description="Low complexity" evidence="1">
    <location>
        <begin position="109"/>
        <end position="124"/>
    </location>
</feature>
<accession>A0A657ITN0</accession>
<evidence type="ECO:0000313" key="3">
    <source>
        <dbReference type="EMBL" id="OAX55327.1"/>
    </source>
</evidence>
<name>A0A657ITN0_9MICC</name>
<dbReference type="InterPro" id="IPR027417">
    <property type="entry name" value="P-loop_NTPase"/>
</dbReference>
<dbReference type="GO" id="GO:0005524">
    <property type="term" value="F:ATP binding"/>
    <property type="evidence" value="ECO:0007669"/>
    <property type="project" value="InterPro"/>
</dbReference>
<dbReference type="EMBL" id="LWGZ01000940">
    <property type="protein sequence ID" value="OAX55327.1"/>
    <property type="molecule type" value="Genomic_DNA"/>
</dbReference>
<gene>
    <name evidence="3" type="ORF">A5N15_10470</name>
</gene>
<feature type="domain" description="ABC transporter" evidence="2">
    <location>
        <begin position="34"/>
        <end position="75"/>
    </location>
</feature>
<proteinExistence type="predicted"/>
<evidence type="ECO:0000259" key="2">
    <source>
        <dbReference type="Pfam" id="PF00005"/>
    </source>
</evidence>
<feature type="region of interest" description="Disordered" evidence="1">
    <location>
        <begin position="103"/>
        <end position="133"/>
    </location>
</feature>
<dbReference type="AlphaFoldDB" id="A0A657ITN0"/>
<dbReference type="Proteomes" id="UP000092021">
    <property type="component" value="Unassembled WGS sequence"/>
</dbReference>
<evidence type="ECO:0000256" key="1">
    <source>
        <dbReference type="SAM" id="MobiDB-lite"/>
    </source>
</evidence>
<sequence length="133" mass="13242">MPTSAITIHDLTFSWPDSTPCLDAADAAWGPGLHGIIGPNGSGKTTLVRLITGDLTPAVGAVSAPTPIHVMPQDLGVRAEARVAEVLGAAGTLDALEAVIAGAPTPPCTSASARTGTSRSASRAPWPAPDCPG</sequence>
<dbReference type="SUPFAM" id="SSF52540">
    <property type="entry name" value="P-loop containing nucleoside triphosphate hydrolases"/>
    <property type="match status" value="1"/>
</dbReference>
<organism evidence="3 4">
    <name type="scientific">Rothia kristinae</name>
    <dbReference type="NCBI Taxonomy" id="37923"/>
    <lineage>
        <taxon>Bacteria</taxon>
        <taxon>Bacillati</taxon>
        <taxon>Actinomycetota</taxon>
        <taxon>Actinomycetes</taxon>
        <taxon>Micrococcales</taxon>
        <taxon>Micrococcaceae</taxon>
        <taxon>Rothia</taxon>
    </lineage>
</organism>
<reference evidence="3 4" key="1">
    <citation type="submission" date="2016-04" db="EMBL/GenBank/DDBJ databases">
        <title>Identification of putative biosynthetic pathways for the production of bioactive secondary metabolites by the marine actinomycete Kocuria kristinae RUTW2-3.</title>
        <authorList>
            <person name="Waterworth S.C."/>
            <person name="Walmsley T.A."/>
            <person name="Matongo T."/>
            <person name="Davies-Coleman M.T."/>
            <person name="Dorrington R.A."/>
        </authorList>
    </citation>
    <scope>NUCLEOTIDE SEQUENCE [LARGE SCALE GENOMIC DNA]</scope>
    <source>
        <strain evidence="3 4">RUTW4-5</strain>
    </source>
</reference>
<comment type="caution">
    <text evidence="3">The sequence shown here is derived from an EMBL/GenBank/DDBJ whole genome shotgun (WGS) entry which is preliminary data.</text>
</comment>
<protein>
    <recommendedName>
        <fullName evidence="2">ABC transporter domain-containing protein</fullName>
    </recommendedName>
</protein>
<dbReference type="InterPro" id="IPR003439">
    <property type="entry name" value="ABC_transporter-like_ATP-bd"/>
</dbReference>
<evidence type="ECO:0000313" key="4">
    <source>
        <dbReference type="Proteomes" id="UP000092021"/>
    </source>
</evidence>
<dbReference type="Gene3D" id="3.40.50.300">
    <property type="entry name" value="P-loop containing nucleotide triphosphate hydrolases"/>
    <property type="match status" value="1"/>
</dbReference>
<dbReference type="GO" id="GO:0016887">
    <property type="term" value="F:ATP hydrolysis activity"/>
    <property type="evidence" value="ECO:0007669"/>
    <property type="project" value="InterPro"/>
</dbReference>